<evidence type="ECO:0000313" key="1">
    <source>
        <dbReference type="EMBL" id="SEB07079.1"/>
    </source>
</evidence>
<dbReference type="AlphaFoldDB" id="A0A1H4GBU6"/>
<gene>
    <name evidence="1" type="ORF">SAMN05443550_109207</name>
</gene>
<accession>A0A1H4GBU6</accession>
<reference evidence="1 2" key="1">
    <citation type="submission" date="2016-10" db="EMBL/GenBank/DDBJ databases">
        <authorList>
            <person name="de Groot N.N."/>
        </authorList>
    </citation>
    <scope>NUCLEOTIDE SEQUENCE [LARGE SCALE GENOMIC DNA]</scope>
    <source>
        <strain evidence="1 2">DSM 19033</strain>
    </source>
</reference>
<organism evidence="1 2">
    <name type="scientific">Pedobacter hartonius</name>
    <dbReference type="NCBI Taxonomy" id="425514"/>
    <lineage>
        <taxon>Bacteria</taxon>
        <taxon>Pseudomonadati</taxon>
        <taxon>Bacteroidota</taxon>
        <taxon>Sphingobacteriia</taxon>
        <taxon>Sphingobacteriales</taxon>
        <taxon>Sphingobacteriaceae</taxon>
        <taxon>Pedobacter</taxon>
    </lineage>
</organism>
<name>A0A1H4GBU6_9SPHI</name>
<keyword evidence="2" id="KW-1185">Reference proteome</keyword>
<evidence type="ECO:0000313" key="2">
    <source>
        <dbReference type="Proteomes" id="UP000198850"/>
    </source>
</evidence>
<protein>
    <submittedName>
        <fullName evidence="1">Uncharacterized protein</fullName>
    </submittedName>
</protein>
<sequence>MSAEFIESISLGQNRYRQVLHENSSYLFRSTTPMHCYYGEIDEAIPKYIGILPEPIRK</sequence>
<dbReference type="Proteomes" id="UP000198850">
    <property type="component" value="Unassembled WGS sequence"/>
</dbReference>
<dbReference type="EMBL" id="FNRA01000009">
    <property type="protein sequence ID" value="SEB07079.1"/>
    <property type="molecule type" value="Genomic_DNA"/>
</dbReference>
<proteinExistence type="predicted"/>